<reference evidence="1 3" key="1">
    <citation type="journal article" date="2008" name="Science">
        <title>The Physcomitrella genome reveals evolutionary insights into the conquest of land by plants.</title>
        <authorList>
            <person name="Rensing S."/>
            <person name="Lang D."/>
            <person name="Zimmer A."/>
            <person name="Terry A."/>
            <person name="Salamov A."/>
            <person name="Shapiro H."/>
            <person name="Nishiyama T."/>
            <person name="Perroud P.-F."/>
            <person name="Lindquist E."/>
            <person name="Kamisugi Y."/>
            <person name="Tanahashi T."/>
            <person name="Sakakibara K."/>
            <person name="Fujita T."/>
            <person name="Oishi K."/>
            <person name="Shin-I T."/>
            <person name="Kuroki Y."/>
            <person name="Toyoda A."/>
            <person name="Suzuki Y."/>
            <person name="Hashimoto A."/>
            <person name="Yamaguchi K."/>
            <person name="Sugano A."/>
            <person name="Kohara Y."/>
            <person name="Fujiyama A."/>
            <person name="Anterola A."/>
            <person name="Aoki S."/>
            <person name="Ashton N."/>
            <person name="Barbazuk W.B."/>
            <person name="Barker E."/>
            <person name="Bennetzen J."/>
            <person name="Bezanilla M."/>
            <person name="Blankenship R."/>
            <person name="Cho S.H."/>
            <person name="Dutcher S."/>
            <person name="Estelle M."/>
            <person name="Fawcett J.A."/>
            <person name="Gundlach H."/>
            <person name="Hanada K."/>
            <person name="Heyl A."/>
            <person name="Hicks K.A."/>
            <person name="Hugh J."/>
            <person name="Lohr M."/>
            <person name="Mayer K."/>
            <person name="Melkozernov A."/>
            <person name="Murata T."/>
            <person name="Nelson D."/>
            <person name="Pils B."/>
            <person name="Prigge M."/>
            <person name="Reiss B."/>
            <person name="Renner T."/>
            <person name="Rombauts S."/>
            <person name="Rushton P."/>
            <person name="Sanderfoot A."/>
            <person name="Schween G."/>
            <person name="Shiu S.-H."/>
            <person name="Stueber K."/>
            <person name="Theodoulou F.L."/>
            <person name="Tu H."/>
            <person name="Van de Peer Y."/>
            <person name="Verrier P.J."/>
            <person name="Waters E."/>
            <person name="Wood A."/>
            <person name="Yang L."/>
            <person name="Cove D."/>
            <person name="Cuming A."/>
            <person name="Hasebe M."/>
            <person name="Lucas S."/>
            <person name="Mishler D.B."/>
            <person name="Reski R."/>
            <person name="Grigoriev I."/>
            <person name="Quatrano R.S."/>
            <person name="Boore J.L."/>
        </authorList>
    </citation>
    <scope>NUCLEOTIDE SEQUENCE [LARGE SCALE GENOMIC DNA]</scope>
    <source>
        <strain evidence="2 3">cv. Gransden 2004</strain>
    </source>
</reference>
<dbReference type="InParanoid" id="A0A2K1IFP0"/>
<dbReference type="EMBL" id="ABEU02000024">
    <property type="protein sequence ID" value="PNR28090.1"/>
    <property type="molecule type" value="Genomic_DNA"/>
</dbReference>
<proteinExistence type="predicted"/>
<reference evidence="2" key="3">
    <citation type="submission" date="2020-12" db="UniProtKB">
        <authorList>
            <consortium name="EnsemblPlants"/>
        </authorList>
    </citation>
    <scope>IDENTIFICATION</scope>
</reference>
<dbReference type="Gene3D" id="3.80.10.10">
    <property type="entry name" value="Ribonuclease Inhibitor"/>
    <property type="match status" value="1"/>
</dbReference>
<dbReference type="SUPFAM" id="SSF52047">
    <property type="entry name" value="RNI-like"/>
    <property type="match status" value="1"/>
</dbReference>
<evidence type="ECO:0000313" key="1">
    <source>
        <dbReference type="EMBL" id="PNR28090.1"/>
    </source>
</evidence>
<organism evidence="1">
    <name type="scientific">Physcomitrium patens</name>
    <name type="common">Spreading-leaved earth moss</name>
    <name type="synonym">Physcomitrella patens</name>
    <dbReference type="NCBI Taxonomy" id="3218"/>
    <lineage>
        <taxon>Eukaryota</taxon>
        <taxon>Viridiplantae</taxon>
        <taxon>Streptophyta</taxon>
        <taxon>Embryophyta</taxon>
        <taxon>Bryophyta</taxon>
        <taxon>Bryophytina</taxon>
        <taxon>Bryopsida</taxon>
        <taxon>Funariidae</taxon>
        <taxon>Funariales</taxon>
        <taxon>Funariaceae</taxon>
        <taxon>Physcomitrium</taxon>
    </lineage>
</organism>
<dbReference type="Proteomes" id="UP000006727">
    <property type="component" value="Chromosome 24"/>
</dbReference>
<gene>
    <name evidence="1" type="ORF">PHYPA_028682</name>
</gene>
<accession>A0A2K1IFP0</accession>
<sequence length="142" mass="16641">MLNWCIKIKELPTSMKNLSNLKKLTLDYYKNLKTLSDTIGNLKYYASLKRLLPSIGELKFLQEIIKGGCIRIEEHLTSMGNLFNLKKINFYSCRNLKTLFDTIGNLKYLELLDLNLYKLFERLLLLIEVLESLQKIVMDECI</sequence>
<reference evidence="1 3" key="2">
    <citation type="journal article" date="2018" name="Plant J.">
        <title>The Physcomitrella patens chromosome-scale assembly reveals moss genome structure and evolution.</title>
        <authorList>
            <person name="Lang D."/>
            <person name="Ullrich K.K."/>
            <person name="Murat F."/>
            <person name="Fuchs J."/>
            <person name="Jenkins J."/>
            <person name="Haas F.B."/>
            <person name="Piednoel M."/>
            <person name="Gundlach H."/>
            <person name="Van Bel M."/>
            <person name="Meyberg R."/>
            <person name="Vives C."/>
            <person name="Morata J."/>
            <person name="Symeonidi A."/>
            <person name="Hiss M."/>
            <person name="Muchero W."/>
            <person name="Kamisugi Y."/>
            <person name="Saleh O."/>
            <person name="Blanc G."/>
            <person name="Decker E.L."/>
            <person name="van Gessel N."/>
            <person name="Grimwood J."/>
            <person name="Hayes R.D."/>
            <person name="Graham S.W."/>
            <person name="Gunter L.E."/>
            <person name="McDaniel S.F."/>
            <person name="Hoernstein S.N.W."/>
            <person name="Larsson A."/>
            <person name="Li F.W."/>
            <person name="Perroud P.F."/>
            <person name="Phillips J."/>
            <person name="Ranjan P."/>
            <person name="Rokshar D.S."/>
            <person name="Rothfels C.J."/>
            <person name="Schneider L."/>
            <person name="Shu S."/>
            <person name="Stevenson D.W."/>
            <person name="Thummler F."/>
            <person name="Tillich M."/>
            <person name="Villarreal Aguilar J.C."/>
            <person name="Widiez T."/>
            <person name="Wong G.K."/>
            <person name="Wymore A."/>
            <person name="Zhang Y."/>
            <person name="Zimmer A.D."/>
            <person name="Quatrano R.S."/>
            <person name="Mayer K.F.X."/>
            <person name="Goodstein D."/>
            <person name="Casacuberta J.M."/>
            <person name="Vandepoele K."/>
            <person name="Reski R."/>
            <person name="Cuming A.C."/>
            <person name="Tuskan G.A."/>
            <person name="Maumus F."/>
            <person name="Salse J."/>
            <person name="Schmutz J."/>
            <person name="Rensing S.A."/>
        </authorList>
    </citation>
    <scope>NUCLEOTIDE SEQUENCE [LARGE SCALE GENOMIC DNA]</scope>
    <source>
        <strain evidence="2 3">cv. Gransden 2004</strain>
    </source>
</reference>
<dbReference type="AlphaFoldDB" id="A0A2K1IFP0"/>
<evidence type="ECO:0000313" key="2">
    <source>
        <dbReference type="EnsemblPlants" id="Pp3c24_5770V3.1"/>
    </source>
</evidence>
<protein>
    <submittedName>
        <fullName evidence="1 2">Uncharacterized protein</fullName>
    </submittedName>
</protein>
<dbReference type="Gramene" id="Pp3c24_5770V3.1">
    <property type="protein sequence ID" value="Pp3c24_5770V3.1"/>
    <property type="gene ID" value="Pp3c24_5770"/>
</dbReference>
<dbReference type="InterPro" id="IPR032675">
    <property type="entry name" value="LRR_dom_sf"/>
</dbReference>
<dbReference type="PANTHER" id="PTHR16083:SF25">
    <property type="entry name" value="C-JID DOMAIN-CONTAINING PROTEIN"/>
    <property type="match status" value="1"/>
</dbReference>
<evidence type="ECO:0000313" key="3">
    <source>
        <dbReference type="Proteomes" id="UP000006727"/>
    </source>
</evidence>
<name>A0A2K1IFP0_PHYPA</name>
<keyword evidence="3" id="KW-1185">Reference proteome</keyword>
<dbReference type="PANTHER" id="PTHR16083">
    <property type="entry name" value="LEUCINE RICH REPEAT CONTAINING PROTEIN"/>
    <property type="match status" value="1"/>
</dbReference>
<dbReference type="EnsemblPlants" id="Pp3c24_5770V3.1">
    <property type="protein sequence ID" value="Pp3c24_5770V3.1"/>
    <property type="gene ID" value="Pp3c24_5770"/>
</dbReference>